<evidence type="ECO:0000313" key="3">
    <source>
        <dbReference type="Proteomes" id="UP000030752"/>
    </source>
</evidence>
<dbReference type="GO" id="GO:0047372">
    <property type="term" value="F:monoacylglycerol lipase activity"/>
    <property type="evidence" value="ECO:0007669"/>
    <property type="project" value="TreeGrafter"/>
</dbReference>
<dbReference type="STRING" id="1220924.W2RPK5"/>
<evidence type="ECO:0000259" key="1">
    <source>
        <dbReference type="Pfam" id="PF00561"/>
    </source>
</evidence>
<name>W2RPK5_CYPE1</name>
<protein>
    <recommendedName>
        <fullName evidence="1">AB hydrolase-1 domain-containing protein</fullName>
    </recommendedName>
</protein>
<sequence>MASLLSTFSETFDRRVAVVSATAFTFGLLVRSLFVPGKHAYIVPSPLTTLLPKLSAEERSKLPYPPDSLPGARDVDSPYGSIRVYEFGPEDGRKVLLVHGISTPCLALGGVAHQLADKGCRVMLFDLFGRGYSDNPADLPHDLRLFVTQVLLALASSPLSWKSFSMVGYSFGGGISAGFSSYFPDMIENLVLLCPSGLIRARHISRTSRIIYSEGIIPEPLLLSLVKRRLKTPLYPPKPQKDGDKIGASAAVKAEVPIESNSTAVLSKKHPNVTIDKAIVHQVDHHVGYVPAFMSSIRYGPIMQQHALWGRVGETWNGRSAESDKVHKVLIIAGESDSIIDAAELREDAAAVFGAAHIDFHVLGAGHDVPVIKPEEVAELISQSL</sequence>
<dbReference type="VEuPathDB" id="FungiDB:HMPREF1541_06471"/>
<dbReference type="GeneID" id="19973810"/>
<dbReference type="HOGENOM" id="CLU_020336_11_1_1"/>
<organism evidence="2 3">
    <name type="scientific">Cyphellophora europaea (strain CBS 101466)</name>
    <name type="common">Phialophora europaea</name>
    <dbReference type="NCBI Taxonomy" id="1220924"/>
    <lineage>
        <taxon>Eukaryota</taxon>
        <taxon>Fungi</taxon>
        <taxon>Dikarya</taxon>
        <taxon>Ascomycota</taxon>
        <taxon>Pezizomycotina</taxon>
        <taxon>Eurotiomycetes</taxon>
        <taxon>Chaetothyriomycetidae</taxon>
        <taxon>Chaetothyriales</taxon>
        <taxon>Cyphellophoraceae</taxon>
        <taxon>Cyphellophora</taxon>
    </lineage>
</organism>
<proteinExistence type="predicted"/>
<dbReference type="PANTHER" id="PTHR43798:SF33">
    <property type="entry name" value="HYDROLASE, PUTATIVE (AFU_ORTHOLOGUE AFUA_2G14860)-RELATED"/>
    <property type="match status" value="1"/>
</dbReference>
<dbReference type="InterPro" id="IPR000073">
    <property type="entry name" value="AB_hydrolase_1"/>
</dbReference>
<dbReference type="SUPFAM" id="SSF53474">
    <property type="entry name" value="alpha/beta-Hydrolases"/>
    <property type="match status" value="1"/>
</dbReference>
<dbReference type="eggNOG" id="ENOG502S1BG">
    <property type="taxonomic scope" value="Eukaryota"/>
</dbReference>
<dbReference type="AlphaFoldDB" id="W2RPK5"/>
<dbReference type="PANTHER" id="PTHR43798">
    <property type="entry name" value="MONOACYLGLYCEROL LIPASE"/>
    <property type="match status" value="1"/>
</dbReference>
<gene>
    <name evidence="2" type="ORF">HMPREF1541_06471</name>
</gene>
<feature type="domain" description="AB hydrolase-1" evidence="1">
    <location>
        <begin position="95"/>
        <end position="369"/>
    </location>
</feature>
<keyword evidence="3" id="KW-1185">Reference proteome</keyword>
<dbReference type="Proteomes" id="UP000030752">
    <property type="component" value="Unassembled WGS sequence"/>
</dbReference>
<dbReference type="GO" id="GO:0016020">
    <property type="term" value="C:membrane"/>
    <property type="evidence" value="ECO:0007669"/>
    <property type="project" value="TreeGrafter"/>
</dbReference>
<dbReference type="RefSeq" id="XP_008719025.1">
    <property type="nucleotide sequence ID" value="XM_008720803.1"/>
</dbReference>
<dbReference type="PRINTS" id="PR00111">
    <property type="entry name" value="ABHYDROLASE"/>
</dbReference>
<dbReference type="EMBL" id="KB822722">
    <property type="protein sequence ID" value="ETN38436.1"/>
    <property type="molecule type" value="Genomic_DNA"/>
</dbReference>
<dbReference type="OrthoDB" id="408373at2759"/>
<dbReference type="Pfam" id="PF00561">
    <property type="entry name" value="Abhydrolase_1"/>
    <property type="match status" value="1"/>
</dbReference>
<dbReference type="GO" id="GO:0046464">
    <property type="term" value="P:acylglycerol catabolic process"/>
    <property type="evidence" value="ECO:0007669"/>
    <property type="project" value="TreeGrafter"/>
</dbReference>
<dbReference type="InterPro" id="IPR050266">
    <property type="entry name" value="AB_hydrolase_sf"/>
</dbReference>
<evidence type="ECO:0000313" key="2">
    <source>
        <dbReference type="EMBL" id="ETN38436.1"/>
    </source>
</evidence>
<dbReference type="Gene3D" id="3.40.50.1820">
    <property type="entry name" value="alpha/beta hydrolase"/>
    <property type="match status" value="1"/>
</dbReference>
<reference evidence="2 3" key="1">
    <citation type="submission" date="2013-03" db="EMBL/GenBank/DDBJ databases">
        <title>The Genome Sequence of Phialophora europaea CBS 101466.</title>
        <authorList>
            <consortium name="The Broad Institute Genomics Platform"/>
            <person name="Cuomo C."/>
            <person name="de Hoog S."/>
            <person name="Gorbushina A."/>
            <person name="Walker B."/>
            <person name="Young S.K."/>
            <person name="Zeng Q."/>
            <person name="Gargeya S."/>
            <person name="Fitzgerald M."/>
            <person name="Haas B."/>
            <person name="Abouelleil A."/>
            <person name="Allen A.W."/>
            <person name="Alvarado L."/>
            <person name="Arachchi H.M."/>
            <person name="Berlin A.M."/>
            <person name="Chapman S.B."/>
            <person name="Gainer-Dewar J."/>
            <person name="Goldberg J."/>
            <person name="Griggs A."/>
            <person name="Gujja S."/>
            <person name="Hansen M."/>
            <person name="Howarth C."/>
            <person name="Imamovic A."/>
            <person name="Ireland A."/>
            <person name="Larimer J."/>
            <person name="McCowan C."/>
            <person name="Murphy C."/>
            <person name="Pearson M."/>
            <person name="Poon T.W."/>
            <person name="Priest M."/>
            <person name="Roberts A."/>
            <person name="Saif S."/>
            <person name="Shea T."/>
            <person name="Sisk P."/>
            <person name="Sykes S."/>
            <person name="Wortman J."/>
            <person name="Nusbaum C."/>
            <person name="Birren B."/>
        </authorList>
    </citation>
    <scope>NUCLEOTIDE SEQUENCE [LARGE SCALE GENOMIC DNA]</scope>
    <source>
        <strain evidence="2 3">CBS 101466</strain>
    </source>
</reference>
<accession>W2RPK5</accession>
<dbReference type="InParanoid" id="W2RPK5"/>
<dbReference type="InterPro" id="IPR029058">
    <property type="entry name" value="AB_hydrolase_fold"/>
</dbReference>